<dbReference type="PANTHER" id="PTHR47481:SF14">
    <property type="entry name" value="RETROTRANSPOSON COPIA-LIKE N-TERMINAL DOMAIN-CONTAINING PROTEIN"/>
    <property type="match status" value="1"/>
</dbReference>
<protein>
    <recommendedName>
        <fullName evidence="3">Retrotransposon Copia-like N-terminal domain-containing protein</fullName>
    </recommendedName>
</protein>
<dbReference type="Proteomes" id="UP001159364">
    <property type="component" value="Linkage Group LG03"/>
</dbReference>
<gene>
    <name evidence="1" type="ORF">K2173_017989</name>
</gene>
<dbReference type="PANTHER" id="PTHR47481">
    <property type="match status" value="1"/>
</dbReference>
<comment type="caution">
    <text evidence="1">The sequence shown here is derived from an EMBL/GenBank/DDBJ whole genome shotgun (WGS) entry which is preliminary data.</text>
</comment>
<evidence type="ECO:0000313" key="1">
    <source>
        <dbReference type="EMBL" id="KAJ8770498.1"/>
    </source>
</evidence>
<name>A0AAV8TWK9_9ROSI</name>
<sequence length="235" mass="26347">MATNSSNSSSSVSLMPLNLPSVHNQITIKLTSTNYLLWRTQMIPLLCGQQLIHHIDGTNTPPPKEINNSPNPEYTTWYIKDQIVLSWILSSLSESVLSQVVGATTAYTAWSQLQTTYASGSRTQIRTLKNTLHALSRGNETIATYMERAKRIYDQLAALDAAISEDDLIDHILRGLGPDYRPFTRNIEARLTSISFDDLFGLLLYEEMQLKNTNESLHSPASSSQGLQMFVFIHQ</sequence>
<dbReference type="Pfam" id="PF14223">
    <property type="entry name" value="Retrotran_gag_2"/>
    <property type="match status" value="1"/>
</dbReference>
<organism evidence="1 2">
    <name type="scientific">Erythroxylum novogranatense</name>
    <dbReference type="NCBI Taxonomy" id="1862640"/>
    <lineage>
        <taxon>Eukaryota</taxon>
        <taxon>Viridiplantae</taxon>
        <taxon>Streptophyta</taxon>
        <taxon>Embryophyta</taxon>
        <taxon>Tracheophyta</taxon>
        <taxon>Spermatophyta</taxon>
        <taxon>Magnoliopsida</taxon>
        <taxon>eudicotyledons</taxon>
        <taxon>Gunneridae</taxon>
        <taxon>Pentapetalae</taxon>
        <taxon>rosids</taxon>
        <taxon>fabids</taxon>
        <taxon>Malpighiales</taxon>
        <taxon>Erythroxylaceae</taxon>
        <taxon>Erythroxylum</taxon>
    </lineage>
</organism>
<dbReference type="AlphaFoldDB" id="A0AAV8TWK9"/>
<evidence type="ECO:0000313" key="2">
    <source>
        <dbReference type="Proteomes" id="UP001159364"/>
    </source>
</evidence>
<proteinExistence type="predicted"/>
<keyword evidence="2" id="KW-1185">Reference proteome</keyword>
<evidence type="ECO:0008006" key="3">
    <source>
        <dbReference type="Google" id="ProtNLM"/>
    </source>
</evidence>
<reference evidence="1 2" key="1">
    <citation type="submission" date="2021-09" db="EMBL/GenBank/DDBJ databases">
        <title>Genomic insights and catalytic innovation underlie evolution of tropane alkaloids biosynthesis.</title>
        <authorList>
            <person name="Wang Y.-J."/>
            <person name="Tian T."/>
            <person name="Huang J.-P."/>
            <person name="Huang S.-X."/>
        </authorList>
    </citation>
    <scope>NUCLEOTIDE SEQUENCE [LARGE SCALE GENOMIC DNA]</scope>
    <source>
        <strain evidence="1">KIB-2018</strain>
        <tissue evidence="1">Leaf</tissue>
    </source>
</reference>
<dbReference type="EMBL" id="JAIWQS010000003">
    <property type="protein sequence ID" value="KAJ8770498.1"/>
    <property type="molecule type" value="Genomic_DNA"/>
</dbReference>
<accession>A0AAV8TWK9</accession>